<dbReference type="InterPro" id="IPR031311">
    <property type="entry name" value="CHIT_BIND_RR_consensus"/>
</dbReference>
<evidence type="ECO:0000256" key="2">
    <source>
        <dbReference type="ARBA" id="ARBA00004174"/>
    </source>
</evidence>
<dbReference type="EMBL" id="OB792652">
    <property type="protein sequence ID" value="CAD7423207.1"/>
    <property type="molecule type" value="Genomic_DNA"/>
</dbReference>
<dbReference type="SUPFAM" id="SSF48264">
    <property type="entry name" value="Cytochrome P450"/>
    <property type="match status" value="1"/>
</dbReference>
<dbReference type="Pfam" id="PF00379">
    <property type="entry name" value="Chitin_bind_4"/>
    <property type="match status" value="1"/>
</dbReference>
<dbReference type="PRINTS" id="PR00463">
    <property type="entry name" value="EP450I"/>
</dbReference>
<evidence type="ECO:0000256" key="3">
    <source>
        <dbReference type="ARBA" id="ARBA00004406"/>
    </source>
</evidence>
<comment type="subcellular location">
    <subcellularLocation>
        <location evidence="3">Endoplasmic reticulum membrane</location>
        <topology evidence="3">Peripheral membrane protein</topology>
    </subcellularLocation>
    <subcellularLocation>
        <location evidence="2">Microsome membrane</location>
        <topology evidence="2">Peripheral membrane protein</topology>
    </subcellularLocation>
</comment>
<feature type="region of interest" description="Disordered" evidence="16">
    <location>
        <begin position="644"/>
        <end position="854"/>
    </location>
</feature>
<evidence type="ECO:0000256" key="16">
    <source>
        <dbReference type="SAM" id="MobiDB-lite"/>
    </source>
</evidence>
<dbReference type="CDD" id="cd11056">
    <property type="entry name" value="CYP6-like"/>
    <property type="match status" value="1"/>
</dbReference>
<feature type="compositionally biased region" description="Polar residues" evidence="16">
    <location>
        <begin position="777"/>
        <end position="789"/>
    </location>
</feature>
<keyword evidence="13 17" id="KW-0472">Membrane</keyword>
<evidence type="ECO:0000256" key="14">
    <source>
        <dbReference type="PIRSR" id="PIRSR602401-1"/>
    </source>
</evidence>
<evidence type="ECO:0008006" key="19">
    <source>
        <dbReference type="Google" id="ProtNLM"/>
    </source>
</evidence>
<evidence type="ECO:0000256" key="10">
    <source>
        <dbReference type="ARBA" id="ARBA00023002"/>
    </source>
</evidence>
<dbReference type="PRINTS" id="PR00385">
    <property type="entry name" value="P450"/>
</dbReference>
<evidence type="ECO:0000256" key="15">
    <source>
        <dbReference type="PROSITE-ProRule" id="PRU00497"/>
    </source>
</evidence>
<comment type="similarity">
    <text evidence="4">Belongs to the cytochrome P450 family.</text>
</comment>
<dbReference type="GO" id="GO:0004497">
    <property type="term" value="F:monooxygenase activity"/>
    <property type="evidence" value="ECO:0007669"/>
    <property type="project" value="UniProtKB-KW"/>
</dbReference>
<evidence type="ECO:0000256" key="5">
    <source>
        <dbReference type="ARBA" id="ARBA00022460"/>
    </source>
</evidence>
<comment type="cofactor">
    <cofactor evidence="1 14">
        <name>heme</name>
        <dbReference type="ChEBI" id="CHEBI:30413"/>
    </cofactor>
</comment>
<evidence type="ECO:0000256" key="4">
    <source>
        <dbReference type="ARBA" id="ARBA00010617"/>
    </source>
</evidence>
<dbReference type="InterPro" id="IPR000618">
    <property type="entry name" value="Insect_cuticle"/>
</dbReference>
<feature type="region of interest" description="Disordered" evidence="16">
    <location>
        <begin position="983"/>
        <end position="1007"/>
    </location>
</feature>
<keyword evidence="11 14" id="KW-0408">Iron</keyword>
<dbReference type="GO" id="GO:0020037">
    <property type="term" value="F:heme binding"/>
    <property type="evidence" value="ECO:0007669"/>
    <property type="project" value="InterPro"/>
</dbReference>
<evidence type="ECO:0000256" key="17">
    <source>
        <dbReference type="SAM" id="Phobius"/>
    </source>
</evidence>
<accession>A0A7R9HHN2</accession>
<dbReference type="PROSITE" id="PS00233">
    <property type="entry name" value="CHIT_BIND_RR_1"/>
    <property type="match status" value="1"/>
</dbReference>
<protein>
    <recommendedName>
        <fullName evidence="19">Cytochrome P450</fullName>
    </recommendedName>
</protein>
<dbReference type="PROSITE" id="PS51155">
    <property type="entry name" value="CHIT_BIND_RR_2"/>
    <property type="match status" value="1"/>
</dbReference>
<evidence type="ECO:0000256" key="7">
    <source>
        <dbReference type="ARBA" id="ARBA00022723"/>
    </source>
</evidence>
<gene>
    <name evidence="18" type="ORF">TMSB3V08_LOCUS199</name>
</gene>
<keyword evidence="17" id="KW-1133">Transmembrane helix</keyword>
<evidence type="ECO:0000256" key="13">
    <source>
        <dbReference type="ARBA" id="ARBA00023136"/>
    </source>
</evidence>
<sequence length="1007" mass="109478">MYIYTDIVDPPPVGDIVAPLLRIVGINNKNYLYGPASVAYKAKPLKPLAITSIFNTLFPLDEAYARLSVNQRVVMWAAVSVAVAVGIATILAVLYTILTWNYSYWKKRGVPHIPPTLPNGNVKELIQQKLPVSLMFEKLYKELQGHRFGGVYRGFTPVLLLREPELIKNFLTKDFMHFHDRNQPVDEKKDPLGLNLFSLHGPLWRKLRMKLTPTFTSGKMKMMYSLITDCAKEMVDFLHEPANKGESIDIKEWIGHFSTDIIGSCAFGTQFNSFKDPNSGFRMFGRSISPSSNTEGHKHHIFQTCFPILKVMSEFYSLLSLKKKPYFGDMFIKMVTEVIEYREKNEIERKDFLQMLIKLKNKGRVESDALANKDDDHLKNLDQFVTKGNDGDIEMTDTLLVAQCFVFFLAGYETSSSVVSFCLHELALNPDIQSRLREEVDDAIEGNDGKLTYDVIQSMKYMDQIIYETLRKYPSVSNLERLCTKEYVIPHTDVTVEKGTLVMIPVYALHHDPDYFPDPEKFDPERFNQDNKNSFPQYAYLPFGEGPRICIGMRFGLMQVKVGLATLLSKYEFSISEKSTVPLILEPAAMLTTAKDKILDLPVINNPIDGETESDALDHVTNGSAALFLAALVACAVAEPPVDRQYLPPGSQEGDYSSPSSQYGVPSINSGSYSNDDGLSAEYGVPFDSPRNYDSSNSLSSEYGVPSSSSGSPSAQYNAPAPFTRNSGSSSSTSSSGRFSGISRPSSQYAAPSAASSRFGGASSASSRFGGARAPSNNYGAPSASSNRLSGASFGGSGRFGGSGSPSNTYGAPSASASRFGGSSSTTSGSFSGASAPSSQYSAPSTGSSRFGGSVAPASGQFGGFSSPSAQYGAPSVSAGGLTGSRTPSVQYGTPSSAYGAPLGGYNANSLQEDPLAEPANYNFNFEVRDAESGAEFGQEETRQDESAKGSYHVLLPDGRTLIVEYMADEEGYKPTIRYEEPAAGYSRGGSNQGPYPASQRGQGGAY</sequence>
<feature type="compositionally biased region" description="Low complexity" evidence="16">
    <location>
        <begin position="805"/>
        <end position="846"/>
    </location>
</feature>
<evidence type="ECO:0000256" key="8">
    <source>
        <dbReference type="ARBA" id="ARBA00022824"/>
    </source>
</evidence>
<feature type="compositionally biased region" description="Gly residues" evidence="16">
    <location>
        <begin position="793"/>
        <end position="804"/>
    </location>
</feature>
<keyword evidence="17" id="KW-0812">Transmembrane</keyword>
<keyword evidence="7 14" id="KW-0479">Metal-binding</keyword>
<dbReference type="InterPro" id="IPR050476">
    <property type="entry name" value="Insect_CytP450_Detox"/>
</dbReference>
<keyword evidence="10" id="KW-0560">Oxidoreductase</keyword>
<keyword evidence="6 14" id="KW-0349">Heme</keyword>
<dbReference type="InterPro" id="IPR001128">
    <property type="entry name" value="Cyt_P450"/>
</dbReference>
<evidence type="ECO:0000313" key="18">
    <source>
        <dbReference type="EMBL" id="CAD7423207.1"/>
    </source>
</evidence>
<evidence type="ECO:0000256" key="11">
    <source>
        <dbReference type="ARBA" id="ARBA00023004"/>
    </source>
</evidence>
<feature type="binding site" description="axial binding residue" evidence="14">
    <location>
        <position position="550"/>
    </location>
    <ligand>
        <name>heme</name>
        <dbReference type="ChEBI" id="CHEBI:30413"/>
    </ligand>
    <ligandPart>
        <name>Fe</name>
        <dbReference type="ChEBI" id="CHEBI:18248"/>
    </ligandPart>
</feature>
<keyword evidence="9" id="KW-0492">Microsome</keyword>
<dbReference type="PANTHER" id="PTHR24292">
    <property type="entry name" value="CYTOCHROME P450"/>
    <property type="match status" value="1"/>
</dbReference>
<evidence type="ECO:0000256" key="12">
    <source>
        <dbReference type="ARBA" id="ARBA00023033"/>
    </source>
</evidence>
<dbReference type="GO" id="GO:0005506">
    <property type="term" value="F:iron ion binding"/>
    <property type="evidence" value="ECO:0007669"/>
    <property type="project" value="InterPro"/>
</dbReference>
<keyword evidence="8" id="KW-0256">Endoplasmic reticulum</keyword>
<feature type="region of interest" description="Disordered" evidence="16">
    <location>
        <begin position="873"/>
        <end position="896"/>
    </location>
</feature>
<feature type="compositionally biased region" description="Low complexity" evidence="16">
    <location>
        <begin position="725"/>
        <end position="776"/>
    </location>
</feature>
<dbReference type="InterPro" id="IPR036396">
    <property type="entry name" value="Cyt_P450_sf"/>
</dbReference>
<proteinExistence type="inferred from homology"/>
<dbReference type="GO" id="GO:0005789">
    <property type="term" value="C:endoplasmic reticulum membrane"/>
    <property type="evidence" value="ECO:0007669"/>
    <property type="project" value="UniProtKB-SubCell"/>
</dbReference>
<keyword evidence="12" id="KW-0503">Monooxygenase</keyword>
<dbReference type="FunFam" id="1.10.630.10:FF:000042">
    <property type="entry name" value="Cytochrome P450"/>
    <property type="match status" value="1"/>
</dbReference>
<evidence type="ECO:0000256" key="6">
    <source>
        <dbReference type="ARBA" id="ARBA00022617"/>
    </source>
</evidence>
<name>A0A7R9HHN2_9NEOP</name>
<evidence type="ECO:0000256" key="1">
    <source>
        <dbReference type="ARBA" id="ARBA00001971"/>
    </source>
</evidence>
<dbReference type="Pfam" id="PF00067">
    <property type="entry name" value="p450"/>
    <property type="match status" value="1"/>
</dbReference>
<dbReference type="PROSITE" id="PS00086">
    <property type="entry name" value="CYTOCHROME_P450"/>
    <property type="match status" value="1"/>
</dbReference>
<dbReference type="GO" id="GO:0042302">
    <property type="term" value="F:structural constituent of cuticle"/>
    <property type="evidence" value="ECO:0007669"/>
    <property type="project" value="UniProtKB-UniRule"/>
</dbReference>
<dbReference type="Gene3D" id="1.10.630.10">
    <property type="entry name" value="Cytochrome P450"/>
    <property type="match status" value="1"/>
</dbReference>
<keyword evidence="5 15" id="KW-0193">Cuticle</keyword>
<feature type="compositionally biased region" description="Polar residues" evidence="16">
    <location>
        <begin position="654"/>
        <end position="677"/>
    </location>
</feature>
<dbReference type="InterPro" id="IPR002401">
    <property type="entry name" value="Cyt_P450_E_grp-I"/>
</dbReference>
<feature type="compositionally biased region" description="Polar residues" evidence="16">
    <location>
        <begin position="884"/>
        <end position="896"/>
    </location>
</feature>
<organism evidence="18">
    <name type="scientific">Timema monikensis</name>
    <dbReference type="NCBI Taxonomy" id="170555"/>
    <lineage>
        <taxon>Eukaryota</taxon>
        <taxon>Metazoa</taxon>
        <taxon>Ecdysozoa</taxon>
        <taxon>Arthropoda</taxon>
        <taxon>Hexapoda</taxon>
        <taxon>Insecta</taxon>
        <taxon>Pterygota</taxon>
        <taxon>Neoptera</taxon>
        <taxon>Polyneoptera</taxon>
        <taxon>Phasmatodea</taxon>
        <taxon>Timematodea</taxon>
        <taxon>Timematoidea</taxon>
        <taxon>Timematidae</taxon>
        <taxon>Timema</taxon>
    </lineage>
</organism>
<dbReference type="GO" id="GO:0016705">
    <property type="term" value="F:oxidoreductase activity, acting on paired donors, with incorporation or reduction of molecular oxygen"/>
    <property type="evidence" value="ECO:0007669"/>
    <property type="project" value="InterPro"/>
</dbReference>
<evidence type="ECO:0000256" key="9">
    <source>
        <dbReference type="ARBA" id="ARBA00022848"/>
    </source>
</evidence>
<dbReference type="PANTHER" id="PTHR24292:SF54">
    <property type="entry name" value="CYP9F3-RELATED"/>
    <property type="match status" value="1"/>
</dbReference>
<dbReference type="AlphaFoldDB" id="A0A7R9HHN2"/>
<dbReference type="InterPro" id="IPR017972">
    <property type="entry name" value="Cyt_P450_CS"/>
</dbReference>
<reference evidence="18" key="1">
    <citation type="submission" date="2020-11" db="EMBL/GenBank/DDBJ databases">
        <authorList>
            <person name="Tran Van P."/>
        </authorList>
    </citation>
    <scope>NUCLEOTIDE SEQUENCE</scope>
</reference>
<feature type="compositionally biased region" description="Low complexity" evidence="16">
    <location>
        <begin position="698"/>
        <end position="714"/>
    </location>
</feature>
<feature type="transmembrane region" description="Helical" evidence="17">
    <location>
        <begin position="73"/>
        <end position="98"/>
    </location>
</feature>